<dbReference type="SUPFAM" id="SSF117074">
    <property type="entry name" value="Hypothetical protein PA1324"/>
    <property type="match status" value="1"/>
</dbReference>
<gene>
    <name evidence="2" type="ORF">D5018_20015</name>
</gene>
<evidence type="ECO:0000313" key="2">
    <source>
        <dbReference type="EMBL" id="RLV57921.1"/>
    </source>
</evidence>
<sequence length="123" mass="13157">MRNFHVWISAVSALLVVACGGDKNQDEQLVSIKGKVFDDYINGAKVCLDTTQNGVCDPNEPTAMSTEGGKFTLTDVPKAHQAQYSLIAEVSVKAIDEMNGKTVPKPYTMSAPAGSNVINPSRL</sequence>
<feature type="region of interest" description="Disordered" evidence="1">
    <location>
        <begin position="103"/>
        <end position="123"/>
    </location>
</feature>
<dbReference type="PROSITE" id="PS51257">
    <property type="entry name" value="PROKAR_LIPOPROTEIN"/>
    <property type="match status" value="1"/>
</dbReference>
<reference evidence="2 3" key="1">
    <citation type="submission" date="2018-09" db="EMBL/GenBank/DDBJ databases">
        <title>Phylogeny of the Shewanellaceae, and recommendation for two new genera, Pseudoshewanella and Parashewanella.</title>
        <authorList>
            <person name="Wang G."/>
        </authorList>
    </citation>
    <scope>NUCLEOTIDE SEQUENCE [LARGE SCALE GENOMIC DNA]</scope>
    <source>
        <strain evidence="2 3">C51</strain>
    </source>
</reference>
<comment type="caution">
    <text evidence="2">The sequence shown here is derived from an EMBL/GenBank/DDBJ whole genome shotgun (WGS) entry which is preliminary data.</text>
</comment>
<dbReference type="AlphaFoldDB" id="A0A3L8PRA7"/>
<accession>A0A3L8PRA7</accession>
<proteinExistence type="predicted"/>
<organism evidence="2 3">
    <name type="scientific">Parashewanella curva</name>
    <dbReference type="NCBI Taxonomy" id="2338552"/>
    <lineage>
        <taxon>Bacteria</taxon>
        <taxon>Pseudomonadati</taxon>
        <taxon>Pseudomonadota</taxon>
        <taxon>Gammaproteobacteria</taxon>
        <taxon>Alteromonadales</taxon>
        <taxon>Shewanellaceae</taxon>
        <taxon>Parashewanella</taxon>
    </lineage>
</organism>
<dbReference type="RefSeq" id="WP_121840750.1">
    <property type="nucleotide sequence ID" value="NZ_ML014868.1"/>
</dbReference>
<keyword evidence="3" id="KW-1185">Reference proteome</keyword>
<dbReference type="Proteomes" id="UP000281474">
    <property type="component" value="Unassembled WGS sequence"/>
</dbReference>
<protein>
    <recommendedName>
        <fullName evidence="4">Carboxypeptidase regulatory-like domain-containing protein</fullName>
    </recommendedName>
</protein>
<evidence type="ECO:0000256" key="1">
    <source>
        <dbReference type="SAM" id="MobiDB-lite"/>
    </source>
</evidence>
<dbReference type="EMBL" id="QZEI01000119">
    <property type="protein sequence ID" value="RLV57921.1"/>
    <property type="molecule type" value="Genomic_DNA"/>
</dbReference>
<name>A0A3L8PRA7_9GAMM</name>
<evidence type="ECO:0008006" key="4">
    <source>
        <dbReference type="Google" id="ProtNLM"/>
    </source>
</evidence>
<dbReference type="OrthoDB" id="5897571at2"/>
<evidence type="ECO:0000313" key="3">
    <source>
        <dbReference type="Proteomes" id="UP000281474"/>
    </source>
</evidence>